<accession>A0A6V7JY23</accession>
<feature type="compositionally biased region" description="Polar residues" evidence="1">
    <location>
        <begin position="112"/>
        <end position="121"/>
    </location>
</feature>
<protein>
    <submittedName>
        <fullName evidence="2">Uncharacterized protein</fullName>
    </submittedName>
</protein>
<evidence type="ECO:0000313" key="2">
    <source>
        <dbReference type="EMBL" id="CAD1555700.1"/>
    </source>
</evidence>
<reference evidence="2" key="1">
    <citation type="submission" date="2020-07" db="EMBL/GenBank/DDBJ databases">
        <authorList>
            <person name="Ferguson B K."/>
        </authorList>
    </citation>
    <scope>NUCLEOTIDE SEQUENCE</scope>
    <source>
        <strain evidence="2">L06</strain>
    </source>
</reference>
<sequence>MYVMESGGNRVAPALKHQIKKVDYKTTNDGHTEHVNSGGTNLAATVKDTVRRLLRRTKSHRDTPSVYPTSITSTSKNTKPTKKPMDKVEMIPRKKRFDHIDSTAPPPPPAPSSQYSSNRANTGAWRRNHTKLPQVRVLNFCLTRKNERKKLNNTV</sequence>
<dbReference type="AlphaFoldDB" id="A0A6V7JY23"/>
<proteinExistence type="predicted"/>
<dbReference type="EMBL" id="CADCXW020000021">
    <property type="protein sequence ID" value="CAD1555700.1"/>
    <property type="molecule type" value="Genomic_DNA"/>
</dbReference>
<feature type="compositionally biased region" description="Basic and acidic residues" evidence="1">
    <location>
        <begin position="83"/>
        <end position="92"/>
    </location>
</feature>
<name>A0A6V7JY23_9HYME</name>
<organism evidence="2">
    <name type="scientific">Bracon brevicornis</name>
    <dbReference type="NCBI Taxonomy" id="1563983"/>
    <lineage>
        <taxon>Eukaryota</taxon>
        <taxon>Metazoa</taxon>
        <taxon>Ecdysozoa</taxon>
        <taxon>Arthropoda</taxon>
        <taxon>Hexapoda</taxon>
        <taxon>Insecta</taxon>
        <taxon>Pterygota</taxon>
        <taxon>Neoptera</taxon>
        <taxon>Endopterygota</taxon>
        <taxon>Hymenoptera</taxon>
        <taxon>Apocrita</taxon>
        <taxon>Ichneumonoidea</taxon>
        <taxon>Braconidae</taxon>
        <taxon>Braconinae</taxon>
        <taxon>Bracon</taxon>
    </lineage>
</organism>
<feature type="compositionally biased region" description="Low complexity" evidence="1">
    <location>
        <begin position="68"/>
        <end position="78"/>
    </location>
</feature>
<gene>
    <name evidence="2" type="ORF">BBRV_LOCUS62174</name>
</gene>
<feature type="region of interest" description="Disordered" evidence="1">
    <location>
        <begin position="55"/>
        <end position="121"/>
    </location>
</feature>
<evidence type="ECO:0000256" key="1">
    <source>
        <dbReference type="SAM" id="MobiDB-lite"/>
    </source>
</evidence>